<reference evidence="1" key="1">
    <citation type="journal article" date="2021" name="PeerJ">
        <title>Extensive microbial diversity within the chicken gut microbiome revealed by metagenomics and culture.</title>
        <authorList>
            <person name="Gilroy R."/>
            <person name="Ravi A."/>
            <person name="Getino M."/>
            <person name="Pursley I."/>
            <person name="Horton D.L."/>
            <person name="Alikhan N.F."/>
            <person name="Baker D."/>
            <person name="Gharbi K."/>
            <person name="Hall N."/>
            <person name="Watson M."/>
            <person name="Adriaenssens E.M."/>
            <person name="Foster-Nyarko E."/>
            <person name="Jarju S."/>
            <person name="Secka A."/>
            <person name="Antonio M."/>
            <person name="Oren A."/>
            <person name="Chaudhuri R.R."/>
            <person name="La Ragione R."/>
            <person name="Hildebrand F."/>
            <person name="Pallen M.J."/>
        </authorList>
    </citation>
    <scope>NUCLEOTIDE SEQUENCE</scope>
    <source>
        <strain evidence="1">USAMLcec2-132</strain>
    </source>
</reference>
<dbReference type="Proteomes" id="UP000823891">
    <property type="component" value="Unassembled WGS sequence"/>
</dbReference>
<accession>A0A9D2NJZ3</accession>
<comment type="caution">
    <text evidence="1">The sequence shown here is derived from an EMBL/GenBank/DDBJ whole genome shotgun (WGS) entry which is preliminary data.</text>
</comment>
<organism evidence="1 2">
    <name type="scientific">Candidatus Eisenbergiella merdavium</name>
    <dbReference type="NCBI Taxonomy" id="2838551"/>
    <lineage>
        <taxon>Bacteria</taxon>
        <taxon>Bacillati</taxon>
        <taxon>Bacillota</taxon>
        <taxon>Clostridia</taxon>
        <taxon>Lachnospirales</taxon>
        <taxon>Lachnospiraceae</taxon>
        <taxon>Eisenbergiella</taxon>
    </lineage>
</organism>
<name>A0A9D2NJZ3_9FIRM</name>
<reference evidence="1" key="2">
    <citation type="submission" date="2021-04" db="EMBL/GenBank/DDBJ databases">
        <authorList>
            <person name="Gilroy R."/>
        </authorList>
    </citation>
    <scope>NUCLEOTIDE SEQUENCE</scope>
    <source>
        <strain evidence="1">USAMLcec2-132</strain>
    </source>
</reference>
<gene>
    <name evidence="1" type="ORF">H9761_16705</name>
</gene>
<evidence type="ECO:0000313" key="2">
    <source>
        <dbReference type="Proteomes" id="UP000823891"/>
    </source>
</evidence>
<dbReference type="EMBL" id="DWWS01000062">
    <property type="protein sequence ID" value="HJC25315.1"/>
    <property type="molecule type" value="Genomic_DNA"/>
</dbReference>
<dbReference type="SUPFAM" id="SSF101386">
    <property type="entry name" value="all-alpha NTP pyrophosphatases"/>
    <property type="match status" value="1"/>
</dbReference>
<protein>
    <submittedName>
        <fullName evidence="1">Nucleotide pyrophosphohydrolase</fullName>
    </submittedName>
</protein>
<dbReference type="Gene3D" id="1.10.287.1080">
    <property type="entry name" value="MazG-like"/>
    <property type="match status" value="1"/>
</dbReference>
<proteinExistence type="predicted"/>
<evidence type="ECO:0000313" key="1">
    <source>
        <dbReference type="EMBL" id="HJC25315.1"/>
    </source>
</evidence>
<sequence>MEKMTFETMQEMQRELQEKYKGRWAELSPEKARQQLLWMYGEMGEVGDIMKKKGNEEIMHNDEVRAHFIEEMCDVMMYFNDVLLCYDIKPEELEKIYLEKHRRNMGRW</sequence>
<dbReference type="AlphaFoldDB" id="A0A9D2NJZ3"/>